<keyword evidence="2" id="KW-1185">Reference proteome</keyword>
<sequence>MGSDTIRQLSMGYCCCSYNVYVRVTIDFYCRVVSQTLLCNADVLYITRIMNIGGVGLCVRLDALHTTLCRRALKQKLKKN</sequence>
<evidence type="ECO:0000313" key="3">
    <source>
        <dbReference type="WBParaSite" id="BTMF_0000914801-mRNA-1"/>
    </source>
</evidence>
<organism evidence="3">
    <name type="scientific">Brugia timori</name>
    <dbReference type="NCBI Taxonomy" id="42155"/>
    <lineage>
        <taxon>Eukaryota</taxon>
        <taxon>Metazoa</taxon>
        <taxon>Ecdysozoa</taxon>
        <taxon>Nematoda</taxon>
        <taxon>Chromadorea</taxon>
        <taxon>Rhabditida</taxon>
        <taxon>Spirurina</taxon>
        <taxon>Spiruromorpha</taxon>
        <taxon>Filarioidea</taxon>
        <taxon>Onchocercidae</taxon>
        <taxon>Brugia</taxon>
    </lineage>
</organism>
<evidence type="ECO:0000313" key="2">
    <source>
        <dbReference type="Proteomes" id="UP000280834"/>
    </source>
</evidence>
<evidence type="ECO:0000313" key="1">
    <source>
        <dbReference type="EMBL" id="VDO23778.1"/>
    </source>
</evidence>
<reference evidence="1 2" key="2">
    <citation type="submission" date="2018-11" db="EMBL/GenBank/DDBJ databases">
        <authorList>
            <consortium name="Pathogen Informatics"/>
        </authorList>
    </citation>
    <scope>NUCLEOTIDE SEQUENCE [LARGE SCALE GENOMIC DNA]</scope>
</reference>
<protein>
    <submittedName>
        <fullName evidence="3">DUF4773 domain-containing protein</fullName>
    </submittedName>
</protein>
<gene>
    <name evidence="1" type="ORF">BTMF_LOCUS7199</name>
</gene>
<dbReference type="WBParaSite" id="BTMF_0000914801-mRNA-1">
    <property type="protein sequence ID" value="BTMF_0000914801-mRNA-1"/>
    <property type="gene ID" value="BTMF_0000914801"/>
</dbReference>
<dbReference type="AlphaFoldDB" id="A0A0R3QN63"/>
<dbReference type="EMBL" id="UZAG01015851">
    <property type="protein sequence ID" value="VDO23778.1"/>
    <property type="molecule type" value="Genomic_DNA"/>
</dbReference>
<name>A0A0R3QN63_9BILA</name>
<accession>A0A0R3QN63</accession>
<dbReference type="Proteomes" id="UP000280834">
    <property type="component" value="Unassembled WGS sequence"/>
</dbReference>
<reference evidence="3" key="1">
    <citation type="submission" date="2017-02" db="UniProtKB">
        <authorList>
            <consortium name="WormBaseParasite"/>
        </authorList>
    </citation>
    <scope>IDENTIFICATION</scope>
</reference>
<proteinExistence type="predicted"/>